<evidence type="ECO:0000256" key="9">
    <source>
        <dbReference type="ARBA" id="ARBA00022679"/>
    </source>
</evidence>
<dbReference type="GO" id="GO:0030154">
    <property type="term" value="P:cell differentiation"/>
    <property type="evidence" value="ECO:0007669"/>
    <property type="project" value="UniProtKB-KW"/>
</dbReference>
<dbReference type="GO" id="GO:0052689">
    <property type="term" value="F:carboxylic ester hydrolase activity"/>
    <property type="evidence" value="ECO:0007669"/>
    <property type="project" value="TreeGrafter"/>
</dbReference>
<evidence type="ECO:0000256" key="3">
    <source>
        <dbReference type="ARBA" id="ARBA00004496"/>
    </source>
</evidence>
<sequence length="386" mass="43972">MEMELENTAQVREKYCWVKYSENKLMELERKILQVLRSTYRTWFVPIETTIGTGDKIWTILLNEESKNTPLVLLHGFAAALGFWCLNLDSLAKDRPVYAIDLLGFGRSSRPNFSTDSAEAEQQMVQSLEAWRKQLEIENFILLGHSFGGYLATSYAIKHPDRVKHLILADPWGFNERPAKVEAPLWLKAIAYPLSYFNPLATVRAAGPIGPWLVRKVRGDISEKFAHVLEKDTISEYIYQCNSRKPTGETAFQTMKTGFWAKNPMMHRFDSIRDDMPITFIFGEDSWMTQTPGHTLKEQRPKSYVDIAIVPDAGHHVNADQPLLFNSAVINACNVCVGSDSETETIKPKQEINGNGEIENDNIDIDDEGTVHQIKMNQNDDYQIHS</sequence>
<keyword evidence="11" id="KW-0276">Fatty acid metabolism</keyword>
<evidence type="ECO:0000256" key="18">
    <source>
        <dbReference type="ARBA" id="ARBA00045357"/>
    </source>
</evidence>
<comment type="subcellular location">
    <subcellularLocation>
        <location evidence="3">Cytoplasm</location>
    </subcellularLocation>
    <subcellularLocation>
        <location evidence="4">Lipid droplet</location>
    </subcellularLocation>
</comment>
<comment type="catalytic activity">
    <reaction evidence="2">
        <text>1-(9Z-octadecenoyl)-sn-glycero-3-phosphate + hexadecanoyl-CoA = 1-(9Z)-octadecenoyl-2-hexadecanoyl-sn-glycero-3-phosphate + CoA</text>
        <dbReference type="Rhea" id="RHEA:37143"/>
        <dbReference type="ChEBI" id="CHEBI:57287"/>
        <dbReference type="ChEBI" id="CHEBI:57379"/>
        <dbReference type="ChEBI" id="CHEBI:74544"/>
        <dbReference type="ChEBI" id="CHEBI:74551"/>
    </reaction>
    <physiologicalReaction direction="left-to-right" evidence="2">
        <dbReference type="Rhea" id="RHEA:37144"/>
    </physiologicalReaction>
</comment>
<dbReference type="SUPFAM" id="SSF53474">
    <property type="entry name" value="alpha/beta-Hydrolases"/>
    <property type="match status" value="1"/>
</dbReference>
<keyword evidence="12" id="KW-0443">Lipid metabolism</keyword>
<evidence type="ECO:0000256" key="22">
    <source>
        <dbReference type="ARBA" id="ARBA00048632"/>
    </source>
</evidence>
<dbReference type="InterPro" id="IPR000073">
    <property type="entry name" value="AB_hydrolase_1"/>
</dbReference>
<comment type="catalytic activity">
    <reaction evidence="20">
        <text>1-octadecanoyl-sn-glycero-3-phosphate + (9Z)-octadecenoyl-CoA = 1-octadecanoyl-2-(9Z-octadecenoyl)-sn-glycero-3-phosphate + CoA</text>
        <dbReference type="Rhea" id="RHEA:37163"/>
        <dbReference type="ChEBI" id="CHEBI:57287"/>
        <dbReference type="ChEBI" id="CHEBI:57387"/>
        <dbReference type="ChEBI" id="CHEBI:74560"/>
        <dbReference type="ChEBI" id="CHEBI:74565"/>
    </reaction>
    <physiologicalReaction direction="left-to-right" evidence="20">
        <dbReference type="Rhea" id="RHEA:37164"/>
    </physiologicalReaction>
</comment>
<reference evidence="26 27" key="1">
    <citation type="journal article" date="2023" name="Insect Mol. Biol.">
        <title>Genome sequencing provides insights into the evolution of gene families encoding plant cell wall-degrading enzymes in longhorned beetles.</title>
        <authorList>
            <person name="Shin N.R."/>
            <person name="Okamura Y."/>
            <person name="Kirsch R."/>
            <person name="Pauchet Y."/>
        </authorList>
    </citation>
    <scope>NUCLEOTIDE SEQUENCE [LARGE SCALE GENOMIC DNA]</scope>
    <source>
        <strain evidence="26">EAD_L_NR</strain>
    </source>
</reference>
<comment type="catalytic activity">
    <reaction evidence="21">
        <text>eicosanoyl-CoA + 1-(9Z-octadecenoyl)-sn-glycero-3-phosphate = 1-(9Z)-octadecenoyl-2-eicosanoyl-sn-glycero-3-phosphate + CoA</text>
        <dbReference type="Rhea" id="RHEA:37451"/>
        <dbReference type="ChEBI" id="CHEBI:57287"/>
        <dbReference type="ChEBI" id="CHEBI:57380"/>
        <dbReference type="ChEBI" id="CHEBI:74544"/>
        <dbReference type="ChEBI" id="CHEBI:74937"/>
    </reaction>
    <physiologicalReaction direction="left-to-right" evidence="21">
        <dbReference type="Rhea" id="RHEA:37452"/>
    </physiologicalReaction>
</comment>
<evidence type="ECO:0000256" key="17">
    <source>
        <dbReference type="ARBA" id="ARBA00042413"/>
    </source>
</evidence>
<keyword evidence="13" id="KW-0012">Acyltransferase</keyword>
<keyword evidence="6" id="KW-0963">Cytoplasm</keyword>
<dbReference type="EC" id="2.3.1.51" evidence="5"/>
<comment type="catalytic activity">
    <reaction evidence="23">
        <text>1-(9Z-octadecenoyl)-sn-glycero-3-phosphate + (5Z,8Z,11Z,14Z)-eicosatetraenoyl-CoA = 1-(9Z)-octadecenoyl-2-(5Z,8Z,11Z,14Z)-eicosatetraenoyl-sn-glycero-3-phosphate + CoA</text>
        <dbReference type="Rhea" id="RHEA:37443"/>
        <dbReference type="ChEBI" id="CHEBI:57287"/>
        <dbReference type="ChEBI" id="CHEBI:57368"/>
        <dbReference type="ChEBI" id="CHEBI:74544"/>
        <dbReference type="ChEBI" id="CHEBI:74928"/>
    </reaction>
    <physiologicalReaction direction="left-to-right" evidence="23">
        <dbReference type="Rhea" id="RHEA:37444"/>
    </physiologicalReaction>
</comment>
<evidence type="ECO:0000256" key="8">
    <source>
        <dbReference type="ARBA" id="ARBA00022677"/>
    </source>
</evidence>
<comment type="catalytic activity">
    <reaction evidence="24">
        <text>1-(9Z-octadecenoyl)-sn-glycero-3-phosphate + (9Z)-octadecenoyl-CoA = 1,2-di-(9Z-octadecenoyl)-sn-glycero-3-phosphate + CoA</text>
        <dbReference type="Rhea" id="RHEA:37131"/>
        <dbReference type="ChEBI" id="CHEBI:57287"/>
        <dbReference type="ChEBI" id="CHEBI:57387"/>
        <dbReference type="ChEBI" id="CHEBI:74544"/>
        <dbReference type="ChEBI" id="CHEBI:74546"/>
    </reaction>
    <physiologicalReaction direction="left-to-right" evidence="24">
        <dbReference type="Rhea" id="RHEA:37132"/>
    </physiologicalReaction>
</comment>
<evidence type="ECO:0000259" key="25">
    <source>
        <dbReference type="Pfam" id="PF00561"/>
    </source>
</evidence>
<evidence type="ECO:0000256" key="7">
    <source>
        <dbReference type="ARBA" id="ARBA00022516"/>
    </source>
</evidence>
<dbReference type="Proteomes" id="UP001159042">
    <property type="component" value="Unassembled WGS sequence"/>
</dbReference>
<dbReference type="PRINTS" id="PR00111">
    <property type="entry name" value="ABHYDROLASE"/>
</dbReference>
<dbReference type="Pfam" id="PF00561">
    <property type="entry name" value="Abhydrolase_1"/>
    <property type="match status" value="1"/>
</dbReference>
<organism evidence="26 27">
    <name type="scientific">Exocentrus adspersus</name>
    <dbReference type="NCBI Taxonomy" id="1586481"/>
    <lineage>
        <taxon>Eukaryota</taxon>
        <taxon>Metazoa</taxon>
        <taxon>Ecdysozoa</taxon>
        <taxon>Arthropoda</taxon>
        <taxon>Hexapoda</taxon>
        <taxon>Insecta</taxon>
        <taxon>Pterygota</taxon>
        <taxon>Neoptera</taxon>
        <taxon>Endopterygota</taxon>
        <taxon>Coleoptera</taxon>
        <taxon>Polyphaga</taxon>
        <taxon>Cucujiformia</taxon>
        <taxon>Chrysomeloidea</taxon>
        <taxon>Cerambycidae</taxon>
        <taxon>Lamiinae</taxon>
        <taxon>Acanthocinini</taxon>
        <taxon>Exocentrus</taxon>
    </lineage>
</organism>
<dbReference type="Gene3D" id="3.40.50.1820">
    <property type="entry name" value="alpha/beta hydrolase"/>
    <property type="match status" value="1"/>
</dbReference>
<keyword evidence="7" id="KW-0444">Lipid biosynthesis</keyword>
<dbReference type="EMBL" id="JANEYG010000001">
    <property type="protein sequence ID" value="KAJ8925435.1"/>
    <property type="molecule type" value="Genomic_DNA"/>
</dbReference>
<evidence type="ECO:0000256" key="12">
    <source>
        <dbReference type="ARBA" id="ARBA00023098"/>
    </source>
</evidence>
<evidence type="ECO:0000256" key="11">
    <source>
        <dbReference type="ARBA" id="ARBA00022832"/>
    </source>
</evidence>
<gene>
    <name evidence="26" type="ORF">NQ315_009268</name>
</gene>
<evidence type="ECO:0000256" key="16">
    <source>
        <dbReference type="ARBA" id="ARBA00040731"/>
    </source>
</evidence>
<proteinExistence type="inferred from homology"/>
<comment type="catalytic activity">
    <reaction evidence="22">
        <text>1-(5Z,8Z,11Z,14Z-eicosatetraenoyl)-sn-glycero-3-phosphate + (9Z)-octadecenoyl-CoA = 1-(5Z,8Z,11Z,14Z)-eicosatetraenoyl-2-(9Z)-octadecenoyl-sn-glycero-3-phosphate + CoA</text>
        <dbReference type="Rhea" id="RHEA:37455"/>
        <dbReference type="ChEBI" id="CHEBI:57287"/>
        <dbReference type="ChEBI" id="CHEBI:57387"/>
        <dbReference type="ChEBI" id="CHEBI:74938"/>
        <dbReference type="ChEBI" id="CHEBI:74941"/>
    </reaction>
    <physiologicalReaction direction="left-to-right" evidence="22">
        <dbReference type="Rhea" id="RHEA:37456"/>
    </physiologicalReaction>
</comment>
<dbReference type="AlphaFoldDB" id="A0AAV8WFB1"/>
<dbReference type="PANTHER" id="PTHR42886">
    <property type="entry name" value="RE40534P-RELATED"/>
    <property type="match status" value="1"/>
</dbReference>
<evidence type="ECO:0000256" key="5">
    <source>
        <dbReference type="ARBA" id="ARBA00013211"/>
    </source>
</evidence>
<evidence type="ECO:0000256" key="14">
    <source>
        <dbReference type="ARBA" id="ARBA00036296"/>
    </source>
</evidence>
<feature type="domain" description="AB hydrolase-1" evidence="25">
    <location>
        <begin position="70"/>
        <end position="318"/>
    </location>
</feature>
<dbReference type="GO" id="GO:0005811">
    <property type="term" value="C:lipid droplet"/>
    <property type="evidence" value="ECO:0007669"/>
    <property type="project" value="UniProtKB-SubCell"/>
</dbReference>
<evidence type="ECO:0000313" key="27">
    <source>
        <dbReference type="Proteomes" id="UP001159042"/>
    </source>
</evidence>
<keyword evidence="8" id="KW-0551">Lipid droplet</keyword>
<accession>A0AAV8WFB1</accession>
<evidence type="ECO:0000256" key="24">
    <source>
        <dbReference type="ARBA" id="ARBA00049561"/>
    </source>
</evidence>
<dbReference type="GO" id="GO:0055088">
    <property type="term" value="P:lipid homeostasis"/>
    <property type="evidence" value="ECO:0007669"/>
    <property type="project" value="TreeGrafter"/>
</dbReference>
<dbReference type="GO" id="GO:0006631">
    <property type="term" value="P:fatty acid metabolic process"/>
    <property type="evidence" value="ECO:0007669"/>
    <property type="project" value="UniProtKB-KW"/>
</dbReference>
<evidence type="ECO:0000256" key="10">
    <source>
        <dbReference type="ARBA" id="ARBA00022782"/>
    </source>
</evidence>
<keyword evidence="27" id="KW-1185">Reference proteome</keyword>
<comment type="catalytic activity">
    <reaction evidence="1">
        <text>a 1-acyl-sn-glycero-3-phosphate + an acyl-CoA = a 1,2-diacyl-sn-glycero-3-phosphate + CoA</text>
        <dbReference type="Rhea" id="RHEA:19709"/>
        <dbReference type="ChEBI" id="CHEBI:57287"/>
        <dbReference type="ChEBI" id="CHEBI:57970"/>
        <dbReference type="ChEBI" id="CHEBI:58342"/>
        <dbReference type="ChEBI" id="CHEBI:58608"/>
        <dbReference type="EC" id="2.3.1.51"/>
    </reaction>
    <physiologicalReaction direction="left-to-right" evidence="1">
        <dbReference type="Rhea" id="RHEA:19710"/>
    </physiologicalReaction>
</comment>
<evidence type="ECO:0000256" key="20">
    <source>
        <dbReference type="ARBA" id="ARBA00047543"/>
    </source>
</evidence>
<name>A0AAV8WFB1_9CUCU</name>
<dbReference type="GO" id="GO:0005739">
    <property type="term" value="C:mitochondrion"/>
    <property type="evidence" value="ECO:0007669"/>
    <property type="project" value="TreeGrafter"/>
</dbReference>
<evidence type="ECO:0000256" key="23">
    <source>
        <dbReference type="ARBA" id="ARBA00048770"/>
    </source>
</evidence>
<dbReference type="GO" id="GO:0003841">
    <property type="term" value="F:1-acylglycerol-3-phosphate O-acyltransferase activity"/>
    <property type="evidence" value="ECO:0007669"/>
    <property type="project" value="UniProtKB-EC"/>
</dbReference>
<dbReference type="InterPro" id="IPR029058">
    <property type="entry name" value="AB_hydrolase_fold"/>
</dbReference>
<evidence type="ECO:0000256" key="1">
    <source>
        <dbReference type="ARBA" id="ARBA00000300"/>
    </source>
</evidence>
<evidence type="ECO:0000256" key="4">
    <source>
        <dbReference type="ARBA" id="ARBA00004502"/>
    </source>
</evidence>
<evidence type="ECO:0000256" key="6">
    <source>
        <dbReference type="ARBA" id="ARBA00022490"/>
    </source>
</evidence>
<keyword evidence="9" id="KW-0808">Transferase</keyword>
<evidence type="ECO:0000313" key="26">
    <source>
        <dbReference type="EMBL" id="KAJ8925435.1"/>
    </source>
</evidence>
<protein>
    <recommendedName>
        <fullName evidence="16">1-acylglycerol-3-phosphate O-acyltransferase ABHD5</fullName>
        <ecNumber evidence="5">2.3.1.51</ecNumber>
    </recommendedName>
    <alternativeName>
        <fullName evidence="17">Abhydrolase domain-containing protein 5</fullName>
    </alternativeName>
</protein>
<dbReference type="FunFam" id="3.40.50.1820:FF:000019">
    <property type="entry name" value="1-acylglycerol-3-phosphate O-acyltransferase ABHD5"/>
    <property type="match status" value="1"/>
</dbReference>
<comment type="catalytic activity">
    <reaction evidence="19">
        <text>1-hexadecanoyl-sn-glycero-3-phosphate + (9Z)-octadecenoyl-CoA = 1-hexadecanoyl-2-(9Z-octadecenoyl)-sn-glycero-3-phosphate + CoA</text>
        <dbReference type="Rhea" id="RHEA:33187"/>
        <dbReference type="ChEBI" id="CHEBI:57287"/>
        <dbReference type="ChEBI" id="CHEBI:57387"/>
        <dbReference type="ChEBI" id="CHEBI:57518"/>
        <dbReference type="ChEBI" id="CHEBI:64839"/>
    </reaction>
    <physiologicalReaction direction="left-to-right" evidence="19">
        <dbReference type="Rhea" id="RHEA:33188"/>
    </physiologicalReaction>
</comment>
<evidence type="ECO:0000256" key="21">
    <source>
        <dbReference type="ARBA" id="ARBA00047849"/>
    </source>
</evidence>
<comment type="function">
    <text evidence="18">Coenzyme A-dependent lysophosphatidic acid acyltransferase that catalyzes the transfer of an acyl group on a lysophosphatidic acid. Functions preferentially with 1-oleoyl-lysophosphatidic acid followed by 1-palmitoyl-lysophosphatidic acid, 1-stearoyl-lysophosphatidic acid and 1-arachidonoyl-lysophosphatidic acid as lipid acceptor. Functions preferentially with arachidonoyl-CoA followed by oleoyl-CoA as acyl group donors. Functions in phosphatidic acid biosynthesis. May regulate the cellular storage of triacylglycerol through activation of the phospholipase PNPLA2. Involved in keratinocyte differentiation. Regulates lipid droplet fusion.</text>
</comment>
<evidence type="ECO:0000256" key="13">
    <source>
        <dbReference type="ARBA" id="ARBA00023315"/>
    </source>
</evidence>
<dbReference type="PANTHER" id="PTHR42886:SF29">
    <property type="entry name" value="PUMMELIG, ISOFORM A"/>
    <property type="match status" value="1"/>
</dbReference>
<comment type="catalytic activity">
    <reaction evidence="14">
        <text>1-(9Z-octadecenoyl)-sn-glycero-3-phosphate + octadecanoyl-CoA = 1-(9Z-octadecenoyl)-2-octadecanoyl-sn-glycero-3-phosphate + CoA</text>
        <dbReference type="Rhea" id="RHEA:37147"/>
        <dbReference type="ChEBI" id="CHEBI:57287"/>
        <dbReference type="ChEBI" id="CHEBI:57394"/>
        <dbReference type="ChEBI" id="CHEBI:74544"/>
        <dbReference type="ChEBI" id="CHEBI:74552"/>
    </reaction>
    <physiologicalReaction direction="left-to-right" evidence="14">
        <dbReference type="Rhea" id="RHEA:37148"/>
    </physiologicalReaction>
</comment>
<evidence type="ECO:0000256" key="19">
    <source>
        <dbReference type="ARBA" id="ARBA00047525"/>
    </source>
</evidence>
<comment type="similarity">
    <text evidence="15">Belongs to the peptidase S33 family. ABHD4/ABHD5 subfamily.</text>
</comment>
<keyword evidence="10" id="KW-0221">Differentiation</keyword>
<comment type="caution">
    <text evidence="26">The sequence shown here is derived from an EMBL/GenBank/DDBJ whole genome shotgun (WGS) entry which is preliminary data.</text>
</comment>
<evidence type="ECO:0000256" key="2">
    <source>
        <dbReference type="ARBA" id="ARBA00000816"/>
    </source>
</evidence>
<dbReference type="GO" id="GO:0006654">
    <property type="term" value="P:phosphatidic acid biosynthetic process"/>
    <property type="evidence" value="ECO:0007669"/>
    <property type="project" value="TreeGrafter"/>
</dbReference>
<evidence type="ECO:0000256" key="15">
    <source>
        <dbReference type="ARBA" id="ARBA00038097"/>
    </source>
</evidence>